<dbReference type="AlphaFoldDB" id="A0A439CUX4"/>
<feature type="transmembrane region" description="Helical" evidence="1">
    <location>
        <begin position="16"/>
        <end position="35"/>
    </location>
</feature>
<gene>
    <name evidence="2" type="ORF">EKO27_g9226</name>
</gene>
<sequence>MTSESSTQPAWRSPPLPYHILKALGLTLLAHIPGVRRRLGMNDERPKQIMRTSVPVAMAHLSIHIPPILASTVIIVVNLKHLYLGRTIPGRILDNDITTAILQIVAKLHELLIVSSISTIIFSAIRVQLLYGDGVPLGLLCSGFYFPQISYFWSDEYWGSLKSPAPRRTLFPFALLLFIAGLIAVTAGPASAVLTVPRQQSWIAGGTSFYLRGLVDDLQPSQVVGLKSTMNELCFNSSAINLSTCPSSGFSSLMAYAMKQQAVKNGDNLHGPAHTSQSIGINGEFGSKNVTIDSATLQIPPSQLAGDTRGLACETSALAPWIPVMMYQEALSNDWIQTIGSITYDITKLSQIGEAEYKYNFGTDFSTRTRIPAVRTACSPAQNVSKDEMTVKFPILPKYSCWNDTASVDLHQLKSTPSSHLRVTWIPLPSTFGATSAGMVFESPWFHDGSSRIIVGCSIDARWADGRVSGPPAQRPRLDVDRRDMSESWGLSHWGIYSIFRPLDDGSWTPITLDESWLAALTPPLTANLTTFEMILQSSALVDDNLTGADNPTTFWNEAVPGASNRTLFLEWMTALLVSDGLSRYGSDWALNSSGAPSEWSLMDYRKLPDFNARFLGGSDTLERPEGLNYTTFKVKVSLEGLSYQAQLITDYLSIAVLLAHIALALGHMVYTLRTQMSSQSWGTITELLILAYNSQSSSTALLNVTAGIRCVKTYRKVAIVRSVNVARSADSESDGDQKQAKLVILADGIKAAPVEDLGRQSRSRVVGVTWPLMSSEVISNIELTKNTRPPSSTALSFTSRNGRSWLEDTSVRRRLLNDPEEQQRIEPDEFYS</sequence>
<keyword evidence="3" id="KW-1185">Reference proteome</keyword>
<keyword evidence="1" id="KW-1133">Transmembrane helix</keyword>
<name>A0A439CUX4_9PEZI</name>
<keyword evidence="1" id="KW-0812">Transmembrane</keyword>
<dbReference type="STRING" id="363999.A0A439CUX4"/>
<accession>A0A439CUX4</accession>
<feature type="transmembrane region" description="Helical" evidence="1">
    <location>
        <begin position="173"/>
        <end position="194"/>
    </location>
</feature>
<keyword evidence="1" id="KW-0472">Membrane</keyword>
<proteinExistence type="predicted"/>
<comment type="caution">
    <text evidence="2">The sequence shown here is derived from an EMBL/GenBank/DDBJ whole genome shotgun (WGS) entry which is preliminary data.</text>
</comment>
<evidence type="ECO:0000313" key="2">
    <source>
        <dbReference type="EMBL" id="RWA05881.1"/>
    </source>
</evidence>
<feature type="transmembrane region" description="Helical" evidence="1">
    <location>
        <begin position="652"/>
        <end position="671"/>
    </location>
</feature>
<organism evidence="2 3">
    <name type="scientific">Xylaria grammica</name>
    <dbReference type="NCBI Taxonomy" id="363999"/>
    <lineage>
        <taxon>Eukaryota</taxon>
        <taxon>Fungi</taxon>
        <taxon>Dikarya</taxon>
        <taxon>Ascomycota</taxon>
        <taxon>Pezizomycotina</taxon>
        <taxon>Sordariomycetes</taxon>
        <taxon>Xylariomycetidae</taxon>
        <taxon>Xylariales</taxon>
        <taxon>Xylariaceae</taxon>
        <taxon>Xylaria</taxon>
    </lineage>
</organism>
<feature type="transmembrane region" description="Helical" evidence="1">
    <location>
        <begin position="56"/>
        <end position="77"/>
    </location>
</feature>
<feature type="transmembrane region" description="Helical" evidence="1">
    <location>
        <begin position="134"/>
        <end position="153"/>
    </location>
</feature>
<dbReference type="Proteomes" id="UP000286045">
    <property type="component" value="Unassembled WGS sequence"/>
</dbReference>
<protein>
    <submittedName>
        <fullName evidence="2">Uncharacterized protein</fullName>
    </submittedName>
</protein>
<dbReference type="EMBL" id="RYZI01000389">
    <property type="protein sequence ID" value="RWA05881.1"/>
    <property type="molecule type" value="Genomic_DNA"/>
</dbReference>
<evidence type="ECO:0000313" key="3">
    <source>
        <dbReference type="Proteomes" id="UP000286045"/>
    </source>
</evidence>
<reference evidence="2 3" key="1">
    <citation type="submission" date="2018-12" db="EMBL/GenBank/DDBJ databases">
        <title>Draft genome sequence of Xylaria grammica IHI A82.</title>
        <authorList>
            <person name="Buettner E."/>
            <person name="Kellner H."/>
        </authorList>
    </citation>
    <scope>NUCLEOTIDE SEQUENCE [LARGE SCALE GENOMIC DNA]</scope>
    <source>
        <strain evidence="2 3">IHI A82</strain>
    </source>
</reference>
<feature type="transmembrane region" description="Helical" evidence="1">
    <location>
        <begin position="97"/>
        <end position="122"/>
    </location>
</feature>
<evidence type="ECO:0000256" key="1">
    <source>
        <dbReference type="SAM" id="Phobius"/>
    </source>
</evidence>